<accession>A0A815SEY4</accession>
<dbReference type="OrthoDB" id="2325716at2759"/>
<gene>
    <name evidence="1" type="ORF">GPM918_LOCUS36297</name>
    <name evidence="2" type="ORF">SRO942_LOCUS37027</name>
</gene>
<dbReference type="EMBL" id="CAJNOQ010021798">
    <property type="protein sequence ID" value="CAF1491962.1"/>
    <property type="molecule type" value="Genomic_DNA"/>
</dbReference>
<name>A0A815SEY4_9BILA</name>
<reference evidence="1" key="1">
    <citation type="submission" date="2021-02" db="EMBL/GenBank/DDBJ databases">
        <authorList>
            <person name="Nowell W R."/>
        </authorList>
    </citation>
    <scope>NUCLEOTIDE SEQUENCE</scope>
</reference>
<organism evidence="1 3">
    <name type="scientific">Didymodactylos carnosus</name>
    <dbReference type="NCBI Taxonomy" id="1234261"/>
    <lineage>
        <taxon>Eukaryota</taxon>
        <taxon>Metazoa</taxon>
        <taxon>Spiralia</taxon>
        <taxon>Gnathifera</taxon>
        <taxon>Rotifera</taxon>
        <taxon>Eurotatoria</taxon>
        <taxon>Bdelloidea</taxon>
        <taxon>Philodinida</taxon>
        <taxon>Philodinidae</taxon>
        <taxon>Didymodactylos</taxon>
    </lineage>
</organism>
<sequence>YSDMRFGIQDVASNDHSTTGQCIVEIDRCCKYSLATNFIVLQPVPSYLLENDDGEDWKYIKQNIHLDLRQAVDQSYTNDKTITKEERDQFISLKASFPEGCLFRDRKCIRNAPLLTI</sequence>
<evidence type="ECO:0000313" key="2">
    <source>
        <dbReference type="EMBL" id="CAF4354914.1"/>
    </source>
</evidence>
<evidence type="ECO:0000313" key="3">
    <source>
        <dbReference type="Proteomes" id="UP000663829"/>
    </source>
</evidence>
<dbReference type="EMBL" id="CAJOBC010087292">
    <property type="protein sequence ID" value="CAF4354914.1"/>
    <property type="molecule type" value="Genomic_DNA"/>
</dbReference>
<evidence type="ECO:0000313" key="1">
    <source>
        <dbReference type="EMBL" id="CAF1491962.1"/>
    </source>
</evidence>
<dbReference type="Proteomes" id="UP000663829">
    <property type="component" value="Unassembled WGS sequence"/>
</dbReference>
<comment type="caution">
    <text evidence="1">The sequence shown here is derived from an EMBL/GenBank/DDBJ whole genome shotgun (WGS) entry which is preliminary data.</text>
</comment>
<dbReference type="AlphaFoldDB" id="A0A815SEY4"/>
<dbReference type="Proteomes" id="UP000681722">
    <property type="component" value="Unassembled WGS sequence"/>
</dbReference>
<keyword evidence="3" id="KW-1185">Reference proteome</keyword>
<feature type="non-terminal residue" evidence="1">
    <location>
        <position position="1"/>
    </location>
</feature>
<proteinExistence type="predicted"/>
<protein>
    <submittedName>
        <fullName evidence="1">Uncharacterized protein</fullName>
    </submittedName>
</protein>